<gene>
    <name evidence="1" type="ORF">V1477_013500</name>
</gene>
<reference evidence="1 2" key="1">
    <citation type="journal article" date="2024" name="Ann. Entomol. Soc. Am.">
        <title>Genomic analyses of the southern and eastern yellowjacket wasps (Hymenoptera: Vespidae) reveal evolutionary signatures of social life.</title>
        <authorList>
            <person name="Catto M.A."/>
            <person name="Caine P.B."/>
            <person name="Orr S.E."/>
            <person name="Hunt B.G."/>
            <person name="Goodisman M.A.D."/>
        </authorList>
    </citation>
    <scope>NUCLEOTIDE SEQUENCE [LARGE SCALE GENOMIC DNA]</scope>
    <source>
        <strain evidence="1">232</strain>
        <tissue evidence="1">Head and thorax</tissue>
    </source>
</reference>
<name>A0ABD2BQC6_VESMC</name>
<organism evidence="1 2">
    <name type="scientific">Vespula maculifrons</name>
    <name type="common">Eastern yellow jacket</name>
    <name type="synonym">Wasp</name>
    <dbReference type="NCBI Taxonomy" id="7453"/>
    <lineage>
        <taxon>Eukaryota</taxon>
        <taxon>Metazoa</taxon>
        <taxon>Ecdysozoa</taxon>
        <taxon>Arthropoda</taxon>
        <taxon>Hexapoda</taxon>
        <taxon>Insecta</taxon>
        <taxon>Pterygota</taxon>
        <taxon>Neoptera</taxon>
        <taxon>Endopterygota</taxon>
        <taxon>Hymenoptera</taxon>
        <taxon>Apocrita</taxon>
        <taxon>Aculeata</taxon>
        <taxon>Vespoidea</taxon>
        <taxon>Vespidae</taxon>
        <taxon>Vespinae</taxon>
        <taxon>Vespula</taxon>
    </lineage>
</organism>
<proteinExistence type="predicted"/>
<dbReference type="Proteomes" id="UP001607303">
    <property type="component" value="Unassembled WGS sequence"/>
</dbReference>
<keyword evidence="2" id="KW-1185">Reference proteome</keyword>
<accession>A0ABD2BQC6</accession>
<comment type="caution">
    <text evidence="1">The sequence shown here is derived from an EMBL/GenBank/DDBJ whole genome shotgun (WGS) entry which is preliminary data.</text>
</comment>
<evidence type="ECO:0000313" key="2">
    <source>
        <dbReference type="Proteomes" id="UP001607303"/>
    </source>
</evidence>
<dbReference type="AlphaFoldDB" id="A0ABD2BQC6"/>
<evidence type="ECO:0000313" key="1">
    <source>
        <dbReference type="EMBL" id="KAL2734974.1"/>
    </source>
</evidence>
<dbReference type="EMBL" id="JAYRBN010000069">
    <property type="protein sequence ID" value="KAL2734974.1"/>
    <property type="molecule type" value="Genomic_DNA"/>
</dbReference>
<sequence length="142" mass="16201">MSTYLIFNQLQIIHPQFRHKSRSGVLEPSQNFLSRHEAKERLYVEEAPIKCGSKGIYNTIELFSTVPQNSSKMALSHILILPCCHSKCSYIVVIHDRSCLEMSEADGVDIGAFCKRGFIHLQFPEKLEAPEAERHLGSWILE</sequence>
<protein>
    <submittedName>
        <fullName evidence="1">Uncharacterized protein</fullName>
    </submittedName>
</protein>